<dbReference type="PROSITE" id="PS00457">
    <property type="entry name" value="NA_SOLUT_SYMP_2"/>
    <property type="match status" value="1"/>
</dbReference>
<keyword evidence="6 14" id="KW-0769">Symport</keyword>
<sequence>MSGQWLVALTFIAYLVLILAIGVYAYRRTKDASDYFLGGRSLPPAVAALSAGASDMSGWLLLGLPGAAYASGLSSAWIAFGLFGGIVLSWTIMARRLRIYSFALDDALTVPSYLHRRFDLNTPWLRTVCAFFILLFFLFYVASGLIAGGKLFETVFGWDYQWAVVIGAIAVISYTLFGGFLAVSWTDVFQGLLMSLALLIVPIMIISDEGGVGGAWAQMQAQHPELMHLMTDKTGAALGVAAILSSLAWGLGYFGQPHILARFKALRHPDDMPAAASVAAIWSLAGFLGALSVGLFGHLELTQALPDGERIFMALVESLFHPLIAGILLAAILSAIMSTADSQLLVSSAALAEDIYHVWFGRKVSSEHLVVVGRWAVVALSLIAVGVAMDPGSKVLDVVAYAWAGLGAAFGPAVLISLYWSRMTGAGAIAGVLVGGITVLVWKQLSGGIFDIYELLPGFVLSAAAIVLVSAVTHCPEGISTRHRQILGQKQ</sequence>
<proteinExistence type="inferred from homology"/>
<feature type="transmembrane region" description="Helical" evidence="14">
    <location>
        <begin position="369"/>
        <end position="388"/>
    </location>
</feature>
<name>A0A1Q2M6G4_9GAMM</name>
<dbReference type="STRING" id="260552.Mag101_12325"/>
<dbReference type="eggNOG" id="COG0591">
    <property type="taxonomic scope" value="Bacteria"/>
</dbReference>
<keyword evidence="3 14" id="KW-0813">Transport</keyword>
<feature type="transmembrane region" description="Helical" evidence="14">
    <location>
        <begin position="235"/>
        <end position="254"/>
    </location>
</feature>
<keyword evidence="5 14" id="KW-0812">Transmembrane</keyword>
<feature type="transmembrane region" description="Helical" evidence="14">
    <location>
        <begin position="124"/>
        <end position="148"/>
    </location>
</feature>
<keyword evidence="14" id="KW-0029">Amino-acid transport</keyword>
<keyword evidence="16" id="KW-1185">Reference proteome</keyword>
<dbReference type="InterPro" id="IPR001734">
    <property type="entry name" value="Na/solute_symporter"/>
</dbReference>
<comment type="function">
    <text evidence="14">Catalyzes the sodium-dependent uptake of extracellular L-proline.</text>
</comment>
<feature type="transmembrane region" description="Helical" evidence="14">
    <location>
        <begin position="275"/>
        <end position="299"/>
    </location>
</feature>
<evidence type="ECO:0000256" key="7">
    <source>
        <dbReference type="ARBA" id="ARBA00022989"/>
    </source>
</evidence>
<accession>A0A1Q2M6G4</accession>
<dbReference type="NCBIfam" id="TIGR00813">
    <property type="entry name" value="sss"/>
    <property type="match status" value="1"/>
</dbReference>
<dbReference type="Pfam" id="PF00474">
    <property type="entry name" value="SSF"/>
    <property type="match status" value="1"/>
</dbReference>
<comment type="subcellular location">
    <subcellularLocation>
        <location evidence="14">Cell inner membrane</location>
        <topology evidence="14">Multi-pass membrane protein</topology>
    </subcellularLocation>
    <subcellularLocation>
        <location evidence="1">Cell membrane</location>
        <topology evidence="1">Multi-pass membrane protein</topology>
    </subcellularLocation>
</comment>
<evidence type="ECO:0000256" key="12">
    <source>
        <dbReference type="ARBA" id="ARBA00033708"/>
    </source>
</evidence>
<evidence type="ECO:0000256" key="5">
    <source>
        <dbReference type="ARBA" id="ARBA00022692"/>
    </source>
</evidence>
<evidence type="ECO:0000256" key="9">
    <source>
        <dbReference type="ARBA" id="ARBA00023065"/>
    </source>
</evidence>
<evidence type="ECO:0000256" key="6">
    <source>
        <dbReference type="ARBA" id="ARBA00022847"/>
    </source>
</evidence>
<dbReference type="GO" id="GO:0005886">
    <property type="term" value="C:plasma membrane"/>
    <property type="evidence" value="ECO:0007669"/>
    <property type="project" value="UniProtKB-SubCell"/>
</dbReference>
<evidence type="ECO:0000313" key="15">
    <source>
        <dbReference type="EMBL" id="AQQ68333.1"/>
    </source>
</evidence>
<keyword evidence="8 14" id="KW-0915">Sodium</keyword>
<gene>
    <name evidence="15" type="ORF">Mag101_12325</name>
</gene>
<dbReference type="NCBIfam" id="TIGR02121">
    <property type="entry name" value="Na_Pro_sym"/>
    <property type="match status" value="1"/>
</dbReference>
<protein>
    <recommendedName>
        <fullName evidence="14">Sodium/proline symporter</fullName>
    </recommendedName>
    <alternativeName>
        <fullName evidence="14">Proline permease</fullName>
    </alternativeName>
</protein>
<keyword evidence="4" id="KW-1003">Cell membrane</keyword>
<dbReference type="GO" id="GO:0015193">
    <property type="term" value="F:L-proline transmembrane transporter activity"/>
    <property type="evidence" value="ECO:0007669"/>
    <property type="project" value="TreeGrafter"/>
</dbReference>
<dbReference type="Gene3D" id="1.20.1730.10">
    <property type="entry name" value="Sodium/glucose cotransporter"/>
    <property type="match status" value="1"/>
</dbReference>
<evidence type="ECO:0000256" key="13">
    <source>
        <dbReference type="RuleBase" id="RU362091"/>
    </source>
</evidence>
<feature type="transmembrane region" description="Helical" evidence="14">
    <location>
        <begin position="319"/>
        <end position="337"/>
    </location>
</feature>
<comment type="similarity">
    <text evidence="2 13">Belongs to the sodium:solute symporter (SSF) (TC 2.A.21) family.</text>
</comment>
<dbReference type="GO" id="GO:0005298">
    <property type="term" value="F:proline:sodium symporter activity"/>
    <property type="evidence" value="ECO:0007669"/>
    <property type="project" value="UniProtKB-UniRule"/>
</dbReference>
<feature type="transmembrane region" description="Helical" evidence="14">
    <location>
        <begin position="76"/>
        <end position="94"/>
    </location>
</feature>
<evidence type="ECO:0000256" key="14">
    <source>
        <dbReference type="RuleBase" id="RU366012"/>
    </source>
</evidence>
<reference evidence="15" key="1">
    <citation type="submission" date="2017-02" db="EMBL/GenBank/DDBJ databases">
        <title>Genome of Microbulbifer agarilyticus GP101.</title>
        <authorList>
            <person name="Jung J."/>
            <person name="Bae S.S."/>
            <person name="Baek K."/>
        </authorList>
    </citation>
    <scope>NUCLEOTIDE SEQUENCE [LARGE SCALE GENOMIC DNA]</scope>
    <source>
        <strain evidence="15">GP101</strain>
    </source>
</reference>
<dbReference type="InterPro" id="IPR011851">
    <property type="entry name" value="Na/Pro_symporter"/>
</dbReference>
<evidence type="ECO:0000256" key="1">
    <source>
        <dbReference type="ARBA" id="ARBA00004651"/>
    </source>
</evidence>
<dbReference type="PANTHER" id="PTHR48086:SF3">
    <property type="entry name" value="SODIUM_PROLINE SYMPORTER"/>
    <property type="match status" value="1"/>
</dbReference>
<feature type="transmembrane region" description="Helical" evidence="14">
    <location>
        <begin position="6"/>
        <end position="26"/>
    </location>
</feature>
<feature type="transmembrane region" description="Helical" evidence="14">
    <location>
        <begin position="426"/>
        <end position="443"/>
    </location>
</feature>
<feature type="transmembrane region" description="Helical" evidence="14">
    <location>
        <begin position="455"/>
        <end position="475"/>
    </location>
</feature>
<evidence type="ECO:0000256" key="11">
    <source>
        <dbReference type="ARBA" id="ARBA00023201"/>
    </source>
</evidence>
<feature type="transmembrane region" description="Helical" evidence="14">
    <location>
        <begin position="160"/>
        <end position="181"/>
    </location>
</feature>
<dbReference type="AlphaFoldDB" id="A0A1Q2M6G4"/>
<dbReference type="InterPro" id="IPR038377">
    <property type="entry name" value="Na/Glc_symporter_sf"/>
</dbReference>
<dbReference type="GO" id="GO:0031402">
    <property type="term" value="F:sodium ion binding"/>
    <property type="evidence" value="ECO:0007669"/>
    <property type="project" value="UniProtKB-UniRule"/>
</dbReference>
<dbReference type="Proteomes" id="UP000188219">
    <property type="component" value="Chromosome"/>
</dbReference>
<comment type="catalytic activity">
    <reaction evidence="12">
        <text>L-proline(in) + Na(+)(in) = L-proline(out) + Na(+)(out)</text>
        <dbReference type="Rhea" id="RHEA:28967"/>
        <dbReference type="ChEBI" id="CHEBI:29101"/>
        <dbReference type="ChEBI" id="CHEBI:60039"/>
    </reaction>
</comment>
<keyword evidence="10 14" id="KW-0472">Membrane</keyword>
<keyword evidence="14" id="KW-0997">Cell inner membrane</keyword>
<keyword evidence="9 14" id="KW-0406">Ion transport</keyword>
<dbReference type="KEGG" id="maga:Mag101_12325"/>
<dbReference type="RefSeq" id="WP_077405388.1">
    <property type="nucleotide sequence ID" value="NZ_CP019650.1"/>
</dbReference>
<dbReference type="EMBL" id="CP019650">
    <property type="protein sequence ID" value="AQQ68333.1"/>
    <property type="molecule type" value="Genomic_DNA"/>
</dbReference>
<organism evidence="15 16">
    <name type="scientific">Microbulbifer agarilyticus</name>
    <dbReference type="NCBI Taxonomy" id="260552"/>
    <lineage>
        <taxon>Bacteria</taxon>
        <taxon>Pseudomonadati</taxon>
        <taxon>Pseudomonadota</taxon>
        <taxon>Gammaproteobacteria</taxon>
        <taxon>Cellvibrionales</taxon>
        <taxon>Microbulbiferaceae</taxon>
        <taxon>Microbulbifer</taxon>
    </lineage>
</organism>
<keyword evidence="11 14" id="KW-0739">Sodium transport</keyword>
<dbReference type="OrthoDB" id="9789704at2"/>
<evidence type="ECO:0000256" key="10">
    <source>
        <dbReference type="ARBA" id="ARBA00023136"/>
    </source>
</evidence>
<feature type="transmembrane region" description="Helical" evidence="14">
    <location>
        <begin position="400"/>
        <end position="419"/>
    </location>
</feature>
<evidence type="ECO:0000256" key="2">
    <source>
        <dbReference type="ARBA" id="ARBA00006434"/>
    </source>
</evidence>
<dbReference type="PANTHER" id="PTHR48086">
    <property type="entry name" value="SODIUM/PROLINE SYMPORTER-RELATED"/>
    <property type="match status" value="1"/>
</dbReference>
<dbReference type="InterPro" id="IPR018212">
    <property type="entry name" value="Na/solute_symporter_CS"/>
</dbReference>
<feature type="transmembrane region" description="Helical" evidence="14">
    <location>
        <begin position="188"/>
        <end position="206"/>
    </location>
</feature>
<evidence type="ECO:0000256" key="4">
    <source>
        <dbReference type="ARBA" id="ARBA00022475"/>
    </source>
</evidence>
<evidence type="ECO:0000313" key="16">
    <source>
        <dbReference type="Proteomes" id="UP000188219"/>
    </source>
</evidence>
<evidence type="ECO:0000256" key="8">
    <source>
        <dbReference type="ARBA" id="ARBA00023053"/>
    </source>
</evidence>
<dbReference type="InterPro" id="IPR050277">
    <property type="entry name" value="Sodium:Solute_Symporter"/>
</dbReference>
<dbReference type="CDD" id="cd11475">
    <property type="entry name" value="SLC5sbd_PutP"/>
    <property type="match status" value="1"/>
</dbReference>
<dbReference type="GO" id="GO:0015824">
    <property type="term" value="P:proline transport"/>
    <property type="evidence" value="ECO:0007669"/>
    <property type="project" value="UniProtKB-UniRule"/>
</dbReference>
<evidence type="ECO:0000256" key="3">
    <source>
        <dbReference type="ARBA" id="ARBA00022448"/>
    </source>
</evidence>
<dbReference type="PROSITE" id="PS00456">
    <property type="entry name" value="NA_SOLUT_SYMP_1"/>
    <property type="match status" value="1"/>
</dbReference>
<dbReference type="PROSITE" id="PS50283">
    <property type="entry name" value="NA_SOLUT_SYMP_3"/>
    <property type="match status" value="1"/>
</dbReference>
<keyword evidence="7 14" id="KW-1133">Transmembrane helix</keyword>